<gene>
    <name evidence="4" type="ORF">PBRASI_LOCUS7995</name>
</gene>
<feature type="domain" description="G" evidence="2">
    <location>
        <begin position="23"/>
        <end position="155"/>
    </location>
</feature>
<protein>
    <submittedName>
        <fullName evidence="4">8486_t:CDS:1</fullName>
    </submittedName>
</protein>
<evidence type="ECO:0000256" key="1">
    <source>
        <dbReference type="SAM" id="MobiDB-lite"/>
    </source>
</evidence>
<dbReference type="SUPFAM" id="SSF52540">
    <property type="entry name" value="P-loop containing nucleoside triphosphate hydrolases"/>
    <property type="match status" value="1"/>
</dbReference>
<organism evidence="4 5">
    <name type="scientific">Paraglomus brasilianum</name>
    <dbReference type="NCBI Taxonomy" id="144538"/>
    <lineage>
        <taxon>Eukaryota</taxon>
        <taxon>Fungi</taxon>
        <taxon>Fungi incertae sedis</taxon>
        <taxon>Mucoromycota</taxon>
        <taxon>Glomeromycotina</taxon>
        <taxon>Glomeromycetes</taxon>
        <taxon>Paraglomerales</taxon>
        <taxon>Paraglomeraceae</taxon>
        <taxon>Paraglomus</taxon>
    </lineage>
</organism>
<dbReference type="CDD" id="cd00882">
    <property type="entry name" value="Ras_like_GTPase"/>
    <property type="match status" value="1"/>
</dbReference>
<keyword evidence="5" id="KW-1185">Reference proteome</keyword>
<dbReference type="InterPro" id="IPR025662">
    <property type="entry name" value="Sigma_54_int_dom_ATP-bd_1"/>
</dbReference>
<dbReference type="PANTHER" id="PTHR32046:SF11">
    <property type="entry name" value="IMMUNE-ASSOCIATED NUCLEOTIDE-BINDING PROTEIN 10-LIKE"/>
    <property type="match status" value="1"/>
</dbReference>
<dbReference type="OrthoDB" id="8954335at2759"/>
<dbReference type="PROSITE" id="PS00675">
    <property type="entry name" value="SIGMA54_INTERACT_1"/>
    <property type="match status" value="1"/>
</dbReference>
<dbReference type="Pfam" id="PF26633">
    <property type="entry name" value="DUF8206"/>
    <property type="match status" value="1"/>
</dbReference>
<sequence>MDEIEIIFPQEVDTLTSENETNILLLGETGVGKSTFINAFVNYLKFETLYDAKDGELEVLITSKFTVTDENYEMKSIKIGDNDPNELTDGEGTSSTQGCTDYEFMMGNALVRLIDTPGIGDTRGLDKDKENFENILKYIARYKHLNGICILLKPNSARLTVVFRFCIQELLSHLHRNAKDNIVFCFTNSRTTFYRPGETLVPLRKQLDELKGRSGIEIKTDRDTMYCFDNEAFRFLAAIRGGIKFNDDDERSFAESWRISAEESLRLVQHLKSRERHDVQDTLSLNNARNMVVELSKPLAGIEQLIQINLSLIKGQQDDIKNCSKNIEDLKKVLYIPQMDYEAENLGYPQTVCTSQSCVDVLTTGENKVKKCHYKTQCHPHCYLTNVACNVVNHEALRRCTAMKPNGICKNCGCLWNAHMHITYDLKVVEKRVVDPNIEKQISKTKSFQETRAALIADKRKRTEQLRKEQQTINSINIQFAKFLRQSAIAPFNDAYADYLDHFINQEKIKKDDDPLNYNNEILEGLEKTKRVYLTKIESIKKALKNGDSSEQPISPEDIERLAQQLYSLKLTGETLKKIKDIVVSSQASAFLHERNKNFMRRKRMSFEKRARGNRYPQKLYYAWSSLWK</sequence>
<name>A0A9N9CPQ8_9GLOM</name>
<proteinExistence type="predicted"/>
<accession>A0A9N9CPQ8</accession>
<dbReference type="Pfam" id="PF01926">
    <property type="entry name" value="MMR_HSR1"/>
    <property type="match status" value="1"/>
</dbReference>
<feature type="domain" description="DUF8206" evidence="3">
    <location>
        <begin position="346"/>
        <end position="425"/>
    </location>
</feature>
<dbReference type="GO" id="GO:0005525">
    <property type="term" value="F:GTP binding"/>
    <property type="evidence" value="ECO:0007669"/>
    <property type="project" value="InterPro"/>
</dbReference>
<dbReference type="Proteomes" id="UP000789739">
    <property type="component" value="Unassembled WGS sequence"/>
</dbReference>
<dbReference type="PANTHER" id="PTHR32046">
    <property type="entry name" value="G DOMAIN-CONTAINING PROTEIN"/>
    <property type="match status" value="1"/>
</dbReference>
<feature type="region of interest" description="Disordered" evidence="1">
    <location>
        <begin position="78"/>
        <end position="97"/>
    </location>
</feature>
<dbReference type="EMBL" id="CAJVPI010001335">
    <property type="protein sequence ID" value="CAG8607744.1"/>
    <property type="molecule type" value="Genomic_DNA"/>
</dbReference>
<dbReference type="InterPro" id="IPR027417">
    <property type="entry name" value="P-loop_NTPase"/>
</dbReference>
<dbReference type="Gene3D" id="3.40.50.300">
    <property type="entry name" value="P-loop containing nucleotide triphosphate hydrolases"/>
    <property type="match status" value="1"/>
</dbReference>
<dbReference type="InterPro" id="IPR058519">
    <property type="entry name" value="DUF8206"/>
</dbReference>
<comment type="caution">
    <text evidence="4">The sequence shown here is derived from an EMBL/GenBank/DDBJ whole genome shotgun (WGS) entry which is preliminary data.</text>
</comment>
<reference evidence="4" key="1">
    <citation type="submission" date="2021-06" db="EMBL/GenBank/DDBJ databases">
        <authorList>
            <person name="Kallberg Y."/>
            <person name="Tangrot J."/>
            <person name="Rosling A."/>
        </authorList>
    </citation>
    <scope>NUCLEOTIDE SEQUENCE</scope>
    <source>
        <strain evidence="4">BR232B</strain>
    </source>
</reference>
<dbReference type="InterPro" id="IPR006073">
    <property type="entry name" value="GTP-bd"/>
</dbReference>
<evidence type="ECO:0000313" key="5">
    <source>
        <dbReference type="Proteomes" id="UP000789739"/>
    </source>
</evidence>
<dbReference type="AlphaFoldDB" id="A0A9N9CPQ8"/>
<evidence type="ECO:0000313" key="4">
    <source>
        <dbReference type="EMBL" id="CAG8607744.1"/>
    </source>
</evidence>
<evidence type="ECO:0000259" key="2">
    <source>
        <dbReference type="Pfam" id="PF01926"/>
    </source>
</evidence>
<evidence type="ECO:0000259" key="3">
    <source>
        <dbReference type="Pfam" id="PF26633"/>
    </source>
</evidence>